<accession>A0ABY7GTR7</accession>
<reference evidence="3" key="1">
    <citation type="submission" date="2022-11" db="EMBL/GenBank/DDBJ databases">
        <title>Minimal conservation of predation-associated metabolite biosynthetic gene clusters underscores biosynthetic potential of Myxococcota including descriptions for ten novel species: Archangium lansinium sp. nov., Myxococcus landrumus sp. nov., Nannocystis bai.</title>
        <authorList>
            <person name="Ahearne A."/>
            <person name="Stevens C."/>
            <person name="Dowd S."/>
        </authorList>
    </citation>
    <scope>NUCLEOTIDE SEQUENCE</scope>
    <source>
        <strain evidence="3">Fl3</strain>
    </source>
</reference>
<dbReference type="RefSeq" id="WP_269032700.1">
    <property type="nucleotide sequence ID" value="NZ_CP114040.1"/>
</dbReference>
<feature type="signal peptide" evidence="2">
    <location>
        <begin position="1"/>
        <end position="26"/>
    </location>
</feature>
<keyword evidence="4" id="KW-1185">Reference proteome</keyword>
<dbReference type="InterPro" id="IPR019283">
    <property type="entry name" value="DUF2330"/>
</dbReference>
<feature type="chain" id="PRO_5045897631" evidence="2">
    <location>
        <begin position="27"/>
        <end position="551"/>
    </location>
</feature>
<keyword evidence="2" id="KW-0732">Signal</keyword>
<proteinExistence type="predicted"/>
<evidence type="ECO:0000313" key="3">
    <source>
        <dbReference type="EMBL" id="WAS90371.1"/>
    </source>
</evidence>
<name>A0ABY7GTR7_9BACT</name>
<feature type="region of interest" description="Disordered" evidence="1">
    <location>
        <begin position="471"/>
        <end position="517"/>
    </location>
</feature>
<evidence type="ECO:0000313" key="4">
    <source>
        <dbReference type="Proteomes" id="UP001164459"/>
    </source>
</evidence>
<feature type="compositionally biased region" description="Gly residues" evidence="1">
    <location>
        <begin position="476"/>
        <end position="505"/>
    </location>
</feature>
<sequence>MSPLRPFALPALACCLVFAAPAVAEAFCGFYVSGADTKLYNNATQVVLMREGQRTVLSMQNNYQGPPQDFAMVVPVPVVLKEQDVKTLDKAVFERVDQLAAPRLVEYWEQDPCPEPVKYDADERAGAGPPMAAPSSVSKSAERDLGVKIEAKFAVGEYQILILGAQDSNGLDTWLRAHNYKIPAGAAEVLRPYVQAGMKFFVARVDSKKVKFDPRGQAMLSPLRFHYDSDTFALPVRLGLLNAKGKQDLIVHVIARNTRYEAANYRNVSIPTNLEVADATRRNFPGFYAALFDQAQARHPGAVVTEYAWATGSCDPCPTPPLDGAELMTLGADVMPELGGYPDPGQFVLTRLHARYGAESLGEDLVFRAGEPITGGRETGGPGQNEVGATITGWNNFQARYIIRHPWEGPIRCQNPQRGIWGGPPNGGQPPALAARDLAFVPRNASMRTYLKVKMLEIPALPGEPARVNPYPQPIAGGGAGDSSGDSGGGDAGASGGAVDGGGSGEPQPPTLVVPQSRAGCGRCDAAPGEGLLGGAALGLLALAGLRRRRQ</sequence>
<dbReference type="Pfam" id="PF10092">
    <property type="entry name" value="DUF2330"/>
    <property type="match status" value="1"/>
</dbReference>
<evidence type="ECO:0000256" key="2">
    <source>
        <dbReference type="SAM" id="SignalP"/>
    </source>
</evidence>
<dbReference type="Proteomes" id="UP001164459">
    <property type="component" value="Chromosome"/>
</dbReference>
<evidence type="ECO:0000256" key="1">
    <source>
        <dbReference type="SAM" id="MobiDB-lite"/>
    </source>
</evidence>
<organism evidence="3 4">
    <name type="scientific">Nannocystis punicea</name>
    <dbReference type="NCBI Taxonomy" id="2995304"/>
    <lineage>
        <taxon>Bacteria</taxon>
        <taxon>Pseudomonadati</taxon>
        <taxon>Myxococcota</taxon>
        <taxon>Polyangia</taxon>
        <taxon>Nannocystales</taxon>
        <taxon>Nannocystaceae</taxon>
        <taxon>Nannocystis</taxon>
    </lineage>
</organism>
<protein>
    <submittedName>
        <fullName evidence="3">DUF2330 domain-containing protein</fullName>
    </submittedName>
</protein>
<dbReference type="EMBL" id="CP114040">
    <property type="protein sequence ID" value="WAS90371.1"/>
    <property type="molecule type" value="Genomic_DNA"/>
</dbReference>
<gene>
    <name evidence="3" type="ORF">O0S08_29640</name>
</gene>